<evidence type="ECO:0000313" key="1">
    <source>
        <dbReference type="EMBL" id="JAH29594.1"/>
    </source>
</evidence>
<sequence>MEMHCVWNCGVCIFFYMYQWPGCCIELCCYISLKKAIM</sequence>
<protein>
    <submittedName>
        <fullName evidence="1">Uncharacterized protein</fullName>
    </submittedName>
</protein>
<reference evidence="1" key="2">
    <citation type="journal article" date="2015" name="Fish Shellfish Immunol.">
        <title>Early steps in the European eel (Anguilla anguilla)-Vibrio vulnificus interaction in the gills: Role of the RtxA13 toxin.</title>
        <authorList>
            <person name="Callol A."/>
            <person name="Pajuelo D."/>
            <person name="Ebbesson L."/>
            <person name="Teles M."/>
            <person name="MacKenzie S."/>
            <person name="Amaro C."/>
        </authorList>
    </citation>
    <scope>NUCLEOTIDE SEQUENCE</scope>
</reference>
<accession>A0A0E9RKG3</accession>
<dbReference type="AlphaFoldDB" id="A0A0E9RKG3"/>
<dbReference type="EMBL" id="GBXM01078983">
    <property type="protein sequence ID" value="JAH29594.1"/>
    <property type="molecule type" value="Transcribed_RNA"/>
</dbReference>
<proteinExistence type="predicted"/>
<name>A0A0E9RKG3_ANGAN</name>
<organism evidence="1">
    <name type="scientific">Anguilla anguilla</name>
    <name type="common">European freshwater eel</name>
    <name type="synonym">Muraena anguilla</name>
    <dbReference type="NCBI Taxonomy" id="7936"/>
    <lineage>
        <taxon>Eukaryota</taxon>
        <taxon>Metazoa</taxon>
        <taxon>Chordata</taxon>
        <taxon>Craniata</taxon>
        <taxon>Vertebrata</taxon>
        <taxon>Euteleostomi</taxon>
        <taxon>Actinopterygii</taxon>
        <taxon>Neopterygii</taxon>
        <taxon>Teleostei</taxon>
        <taxon>Anguilliformes</taxon>
        <taxon>Anguillidae</taxon>
        <taxon>Anguilla</taxon>
    </lineage>
</organism>
<reference evidence="1" key="1">
    <citation type="submission" date="2014-11" db="EMBL/GenBank/DDBJ databases">
        <authorList>
            <person name="Amaro Gonzalez C."/>
        </authorList>
    </citation>
    <scope>NUCLEOTIDE SEQUENCE</scope>
</reference>
<dbReference type="EMBL" id="GBXM01067883">
    <property type="protein sequence ID" value="JAH40694.1"/>
    <property type="molecule type" value="Transcribed_RNA"/>
</dbReference>